<reference evidence="1" key="1">
    <citation type="submission" date="2021-01" db="EMBL/GenBank/DDBJ databases">
        <authorList>
            <consortium name="Genoscope - CEA"/>
            <person name="William W."/>
        </authorList>
    </citation>
    <scope>NUCLEOTIDE SEQUENCE</scope>
</reference>
<dbReference type="EMBL" id="HG994362">
    <property type="protein sequence ID" value="CAF2228935.1"/>
    <property type="molecule type" value="Genomic_DNA"/>
</dbReference>
<accession>A0A816ZVF3</accession>
<evidence type="ECO:0000313" key="1">
    <source>
        <dbReference type="EMBL" id="CAF2228935.1"/>
    </source>
</evidence>
<proteinExistence type="predicted"/>
<organism evidence="1">
    <name type="scientific">Brassica napus</name>
    <name type="common">Rape</name>
    <dbReference type="NCBI Taxonomy" id="3708"/>
    <lineage>
        <taxon>Eukaryota</taxon>
        <taxon>Viridiplantae</taxon>
        <taxon>Streptophyta</taxon>
        <taxon>Embryophyta</taxon>
        <taxon>Tracheophyta</taxon>
        <taxon>Spermatophyta</taxon>
        <taxon>Magnoliopsida</taxon>
        <taxon>eudicotyledons</taxon>
        <taxon>Gunneridae</taxon>
        <taxon>Pentapetalae</taxon>
        <taxon>rosids</taxon>
        <taxon>malvids</taxon>
        <taxon>Brassicales</taxon>
        <taxon>Brassicaceae</taxon>
        <taxon>Brassiceae</taxon>
        <taxon>Brassica</taxon>
    </lineage>
</organism>
<gene>
    <name evidence="1" type="ORF">DARMORV10_A08P10490.1</name>
</gene>
<dbReference type="AlphaFoldDB" id="A0A816ZVF3"/>
<dbReference type="Proteomes" id="UP001295469">
    <property type="component" value="Chromosome A08"/>
</dbReference>
<name>A0A816ZVF3_BRANA</name>
<protein>
    <submittedName>
        <fullName evidence="1">(rape) hypothetical protein</fullName>
    </submittedName>
</protein>
<sequence>MTLRFVKGFDHVLTPSSINLNKFFQIHRIKKTVADRISGCVRMRIVALIVSAFKLSSLKCRYCASVSTYILCGHSDLFISIHVLISIRSFIAGIQSSYQDLSFYQAYMFKAPMVTVKNGSSSRYGLMLN</sequence>